<accession>A0AAD7IBW7</accession>
<proteinExistence type="predicted"/>
<name>A0AAD7IBW7_9AGAR</name>
<dbReference type="AlphaFoldDB" id="A0AAD7IBW7"/>
<evidence type="ECO:0000313" key="2">
    <source>
        <dbReference type="Proteomes" id="UP001215598"/>
    </source>
</evidence>
<keyword evidence="2" id="KW-1185">Reference proteome</keyword>
<organism evidence="1 2">
    <name type="scientific">Mycena metata</name>
    <dbReference type="NCBI Taxonomy" id="1033252"/>
    <lineage>
        <taxon>Eukaryota</taxon>
        <taxon>Fungi</taxon>
        <taxon>Dikarya</taxon>
        <taxon>Basidiomycota</taxon>
        <taxon>Agaricomycotina</taxon>
        <taxon>Agaricomycetes</taxon>
        <taxon>Agaricomycetidae</taxon>
        <taxon>Agaricales</taxon>
        <taxon>Marasmiineae</taxon>
        <taxon>Mycenaceae</taxon>
        <taxon>Mycena</taxon>
    </lineage>
</organism>
<dbReference type="EMBL" id="JARKIB010000106">
    <property type="protein sequence ID" value="KAJ7739613.1"/>
    <property type="molecule type" value="Genomic_DNA"/>
</dbReference>
<comment type="caution">
    <text evidence="1">The sequence shown here is derived from an EMBL/GenBank/DDBJ whole genome shotgun (WGS) entry which is preliminary data.</text>
</comment>
<gene>
    <name evidence="1" type="ORF">B0H16DRAFT_1891056</name>
</gene>
<sequence length="504" mass="56204">MEQVIPAFFGCAPCSSLSLFHRLSRLSLSAMASPVDFPYDVWHLIVCALIWDSTLSPVQSYANRAAVAAVDKEWKDRLYGTSIFWSRLNIFHALPVSRIGFFLSKCVVGPIDVTLFLRDVWWIAGDPAPATPRRLRDYVDSVFDALGDTSPRWRSFTIETEHPVIFDQVAKRCCTLSARSMESMELSYVAMRGYINPDAISHDGPAERFPWFNNQFPALRRVVSFCVPVVLSVFSGVRSVEITAYDNATPLPPGFLSALFDIASNLESVRLGAILPFEVNHSFALRSPTLRSLDLEFHRGDFAGVLFAALEVPSLVDLTVRSVHVFLDRLLIRPDVLSKISRFRVYSHIGDRTSIPLLFAALTDLTCLDLVHARPLAFEGYRRWALERDRLGLSCIAGRLRELRLPRCDLRSVVDVVDLLADNAPSADTEVGLRVLRVERPLNLRASDPRLAWLRNMVSNFALTSTYSVPILPFTAPTGTTSTLLTGTTAHVALAQVTLSSLYS</sequence>
<reference evidence="1" key="1">
    <citation type="submission" date="2023-03" db="EMBL/GenBank/DDBJ databases">
        <title>Massive genome expansion in bonnet fungi (Mycena s.s.) driven by repeated elements and novel gene families across ecological guilds.</title>
        <authorList>
            <consortium name="Lawrence Berkeley National Laboratory"/>
            <person name="Harder C.B."/>
            <person name="Miyauchi S."/>
            <person name="Viragh M."/>
            <person name="Kuo A."/>
            <person name="Thoen E."/>
            <person name="Andreopoulos B."/>
            <person name="Lu D."/>
            <person name="Skrede I."/>
            <person name="Drula E."/>
            <person name="Henrissat B."/>
            <person name="Morin E."/>
            <person name="Kohler A."/>
            <person name="Barry K."/>
            <person name="LaButti K."/>
            <person name="Morin E."/>
            <person name="Salamov A."/>
            <person name="Lipzen A."/>
            <person name="Mereny Z."/>
            <person name="Hegedus B."/>
            <person name="Baldrian P."/>
            <person name="Stursova M."/>
            <person name="Weitz H."/>
            <person name="Taylor A."/>
            <person name="Grigoriev I.V."/>
            <person name="Nagy L.G."/>
            <person name="Martin F."/>
            <person name="Kauserud H."/>
        </authorList>
    </citation>
    <scope>NUCLEOTIDE SEQUENCE</scope>
    <source>
        <strain evidence="1">CBHHK182m</strain>
    </source>
</reference>
<dbReference type="Proteomes" id="UP001215598">
    <property type="component" value="Unassembled WGS sequence"/>
</dbReference>
<evidence type="ECO:0000313" key="1">
    <source>
        <dbReference type="EMBL" id="KAJ7739613.1"/>
    </source>
</evidence>
<protein>
    <submittedName>
        <fullName evidence="1">Uncharacterized protein</fullName>
    </submittedName>
</protein>